<reference evidence="2 3" key="1">
    <citation type="submission" date="2024-12" db="EMBL/GenBank/DDBJ databases">
        <authorList>
            <person name="Lee Y."/>
        </authorList>
    </citation>
    <scope>NUCLEOTIDE SEQUENCE [LARGE SCALE GENOMIC DNA]</scope>
    <source>
        <strain evidence="2 3">03SUJ4</strain>
    </source>
</reference>
<dbReference type="InterPro" id="IPR025902">
    <property type="entry name" value="LssY-like-C_dom"/>
</dbReference>
<accession>A0ABW9KFQ2</accession>
<evidence type="ECO:0000259" key="1">
    <source>
        <dbReference type="Pfam" id="PF14067"/>
    </source>
</evidence>
<dbReference type="EMBL" id="JBJYXY010000001">
    <property type="protein sequence ID" value="MFN2974510.1"/>
    <property type="molecule type" value="Genomic_DNA"/>
</dbReference>
<dbReference type="Gene3D" id="2.60.120.430">
    <property type="entry name" value="Galactose-binding lectin"/>
    <property type="match status" value="1"/>
</dbReference>
<evidence type="ECO:0000313" key="2">
    <source>
        <dbReference type="EMBL" id="MFN2974510.1"/>
    </source>
</evidence>
<gene>
    <name evidence="2" type="ORF">ACK2TP_01915</name>
</gene>
<comment type="caution">
    <text evidence="2">The sequence shown here is derived from an EMBL/GenBank/DDBJ whole genome shotgun (WGS) entry which is preliminary data.</text>
</comment>
<proteinExistence type="predicted"/>
<name>A0ABW9KFQ2_9BACT</name>
<feature type="domain" description="LssY-like C-terminal" evidence="1">
    <location>
        <begin position="198"/>
        <end position="380"/>
    </location>
</feature>
<sequence>MLASALLPVRVAATQQIRTAAQTGIPSRIQILAPAATPAATAALSHRNTHSKLTIDAAAADWTDTGVPVLAGDALTFEASGSIQLGDHTLSPDGATRGWRDMLRRFPVDTANAGALVGRIGSRAAAVPFTVGAQSTLTATESGNLFLRVNASNELPAVGQLRVQVRVTAAGATPAETPNTLRTPANLLSTLSPATMDALPRRVADRDGEPGDATNFALLGTEQQVRTALANAGWLEVDANAPAALVHGLLNTLQHKPYVEVPMSTLYLFGRPQDLGFARASAITVATERHHLRCWNSGVTVGGVPLWIGAATHDVGLERDQRNGQVTHRIAPEIDQERDFLRDSLQGSGGVAAAAYFTPLNPVHQARTATGGSFTTDGRMLVVQLR</sequence>
<organism evidence="2 3">
    <name type="scientific">Terriglobus aquaticus</name>
    <dbReference type="NCBI Taxonomy" id="940139"/>
    <lineage>
        <taxon>Bacteria</taxon>
        <taxon>Pseudomonadati</taxon>
        <taxon>Acidobacteriota</taxon>
        <taxon>Terriglobia</taxon>
        <taxon>Terriglobales</taxon>
        <taxon>Acidobacteriaceae</taxon>
        <taxon>Terriglobus</taxon>
    </lineage>
</organism>
<keyword evidence="3" id="KW-1185">Reference proteome</keyword>
<protein>
    <submittedName>
        <fullName evidence="2">LssY C-terminal domain-containing protein</fullName>
    </submittedName>
</protein>
<dbReference type="Pfam" id="PF14067">
    <property type="entry name" value="LssY_C"/>
    <property type="match status" value="1"/>
</dbReference>
<dbReference type="Proteomes" id="UP001634747">
    <property type="component" value="Unassembled WGS sequence"/>
</dbReference>
<evidence type="ECO:0000313" key="3">
    <source>
        <dbReference type="Proteomes" id="UP001634747"/>
    </source>
</evidence>
<dbReference type="RefSeq" id="WP_344687314.1">
    <property type="nucleotide sequence ID" value="NZ_BAABBH010000001.1"/>
</dbReference>